<dbReference type="EMBL" id="JAUSTP010000036">
    <property type="protein sequence ID" value="MDQ0191253.1"/>
    <property type="molecule type" value="Genomic_DNA"/>
</dbReference>
<comment type="caution">
    <text evidence="2">The sequence shown here is derived from an EMBL/GenBank/DDBJ whole genome shotgun (WGS) entry which is preliminary data.</text>
</comment>
<accession>A0ABT9XNE4</accession>
<feature type="transmembrane region" description="Helical" evidence="1">
    <location>
        <begin position="56"/>
        <end position="76"/>
    </location>
</feature>
<keyword evidence="1" id="KW-0472">Membrane</keyword>
<gene>
    <name evidence="2" type="ORF">J2S03_003122</name>
</gene>
<organism evidence="2 3">
    <name type="scientific">Alicyclobacillus cycloheptanicus</name>
    <dbReference type="NCBI Taxonomy" id="1457"/>
    <lineage>
        <taxon>Bacteria</taxon>
        <taxon>Bacillati</taxon>
        <taxon>Bacillota</taxon>
        <taxon>Bacilli</taxon>
        <taxon>Bacillales</taxon>
        <taxon>Alicyclobacillaceae</taxon>
        <taxon>Alicyclobacillus</taxon>
    </lineage>
</organism>
<feature type="transmembrane region" description="Helical" evidence="1">
    <location>
        <begin position="88"/>
        <end position="108"/>
    </location>
</feature>
<evidence type="ECO:0000313" key="2">
    <source>
        <dbReference type="EMBL" id="MDQ0191253.1"/>
    </source>
</evidence>
<evidence type="ECO:0000313" key="3">
    <source>
        <dbReference type="Proteomes" id="UP001232973"/>
    </source>
</evidence>
<proteinExistence type="predicted"/>
<evidence type="ECO:0000256" key="1">
    <source>
        <dbReference type="SAM" id="Phobius"/>
    </source>
</evidence>
<reference evidence="2 3" key="1">
    <citation type="submission" date="2023-07" db="EMBL/GenBank/DDBJ databases">
        <title>Genomic Encyclopedia of Type Strains, Phase IV (KMG-IV): sequencing the most valuable type-strain genomes for metagenomic binning, comparative biology and taxonomic classification.</title>
        <authorList>
            <person name="Goeker M."/>
        </authorList>
    </citation>
    <scope>NUCLEOTIDE SEQUENCE [LARGE SCALE GENOMIC DNA]</scope>
    <source>
        <strain evidence="2 3">DSM 4006</strain>
    </source>
</reference>
<feature type="transmembrane region" description="Helical" evidence="1">
    <location>
        <begin position="31"/>
        <end position="49"/>
    </location>
</feature>
<sequence length="109" mass="12446">MSDKHKIVSSLFLVISSLFIGWLYAKLVSNVDFAASVAVLLLSGLLYTFLSSMASFLLMVIEIFAVGVLAVFFTWFRHVSMIDQWRWIEVHGLFSLLSVLVWFMVFSIM</sequence>
<protein>
    <submittedName>
        <fullName evidence="2">ABC-type multidrug transport system fused ATPase/permease subunit</fullName>
    </submittedName>
</protein>
<keyword evidence="1" id="KW-1133">Transmembrane helix</keyword>
<dbReference type="Proteomes" id="UP001232973">
    <property type="component" value="Unassembled WGS sequence"/>
</dbReference>
<name>A0ABT9XNE4_9BACL</name>
<keyword evidence="3" id="KW-1185">Reference proteome</keyword>
<dbReference type="RefSeq" id="WP_274455141.1">
    <property type="nucleotide sequence ID" value="NZ_CP067097.1"/>
</dbReference>
<keyword evidence="1" id="KW-0812">Transmembrane</keyword>
<feature type="transmembrane region" description="Helical" evidence="1">
    <location>
        <begin position="7"/>
        <end position="25"/>
    </location>
</feature>